<dbReference type="PIRSF" id="PIRSF000193">
    <property type="entry name" value="Pyrrol-5-carb_rd"/>
    <property type="match status" value="1"/>
</dbReference>
<evidence type="ECO:0000256" key="6">
    <source>
        <dbReference type="NCBIfam" id="TIGR00112"/>
    </source>
</evidence>
<dbReference type="InterPro" id="IPR053790">
    <property type="entry name" value="P5CR-like_CS"/>
</dbReference>
<comment type="catalytic activity">
    <reaction evidence="5">
        <text>L-proline + NAD(+) = (S)-1-pyrroline-5-carboxylate + NADH + 2 H(+)</text>
        <dbReference type="Rhea" id="RHEA:14105"/>
        <dbReference type="ChEBI" id="CHEBI:15378"/>
        <dbReference type="ChEBI" id="CHEBI:17388"/>
        <dbReference type="ChEBI" id="CHEBI:57540"/>
        <dbReference type="ChEBI" id="CHEBI:57945"/>
        <dbReference type="ChEBI" id="CHEBI:60039"/>
        <dbReference type="EC" id="1.5.1.2"/>
    </reaction>
</comment>
<comment type="function">
    <text evidence="4 5">Catalyzes the reduction of 1-pyrroline-5-carboxylate (PCA) to L-proline.</text>
</comment>
<dbReference type="GO" id="GO:0005737">
    <property type="term" value="C:cytoplasm"/>
    <property type="evidence" value="ECO:0007669"/>
    <property type="project" value="UniProtKB-SubCell"/>
</dbReference>
<dbReference type="HAMAP" id="MF_01925">
    <property type="entry name" value="P5C_reductase"/>
    <property type="match status" value="1"/>
</dbReference>
<comment type="catalytic activity">
    <reaction evidence="5 8">
        <text>L-proline + NADP(+) = (S)-1-pyrroline-5-carboxylate + NADPH + 2 H(+)</text>
        <dbReference type="Rhea" id="RHEA:14109"/>
        <dbReference type="ChEBI" id="CHEBI:15378"/>
        <dbReference type="ChEBI" id="CHEBI:17388"/>
        <dbReference type="ChEBI" id="CHEBI:57783"/>
        <dbReference type="ChEBI" id="CHEBI:58349"/>
        <dbReference type="ChEBI" id="CHEBI:60039"/>
        <dbReference type="EC" id="1.5.1.2"/>
    </reaction>
</comment>
<dbReference type="InterPro" id="IPR000304">
    <property type="entry name" value="Pyrroline-COOH_reductase"/>
</dbReference>
<feature type="binding site" evidence="7">
    <location>
        <begin position="9"/>
        <end position="14"/>
    </location>
    <ligand>
        <name>NADP(+)</name>
        <dbReference type="ChEBI" id="CHEBI:58349"/>
    </ligand>
</feature>
<keyword evidence="5 8" id="KW-0028">Amino-acid biosynthesis</keyword>
<dbReference type="NCBIfam" id="TIGR00112">
    <property type="entry name" value="proC"/>
    <property type="match status" value="1"/>
</dbReference>
<dbReference type="EMBL" id="JAUSUZ010000001">
    <property type="protein sequence ID" value="MDQ0365913.1"/>
    <property type="molecule type" value="Genomic_DNA"/>
</dbReference>
<dbReference type="Gene3D" id="3.40.50.720">
    <property type="entry name" value="NAD(P)-binding Rossmann-like Domain"/>
    <property type="match status" value="1"/>
</dbReference>
<gene>
    <name evidence="5" type="primary">proC</name>
    <name evidence="11" type="ORF">J2S42_002582</name>
</gene>
<dbReference type="InterPro" id="IPR008927">
    <property type="entry name" value="6-PGluconate_DH-like_C_sf"/>
</dbReference>
<dbReference type="Gene3D" id="1.10.3730.10">
    <property type="entry name" value="ProC C-terminal domain-like"/>
    <property type="match status" value="1"/>
</dbReference>
<keyword evidence="5" id="KW-0963">Cytoplasm</keyword>
<sequence length="270" mass="27540">MSERTIAVLGTGTMGGLVLAGLLRGGHPADRALATARRPERADELRARHGVRVVDNATAAAEAEVLVIGVKPQDAAALLAEIAGAVRPGTLVVSLCAGLTTAFFARRLPEGTPVVRVMTNTPALAGAAISAISPGVHAADAHVALAEELFRPLGAVLRVPEKQQDAVTAVSGSGPAYVYLFVEAMIEAGVLLGLPRATARELAVQTALGSATMLRESGEHPVTLREAVTSPGGTTAAALAELERHGLRAAVLDALGAARDRATALAQQNT</sequence>
<comment type="subcellular location">
    <subcellularLocation>
        <location evidence="5">Cytoplasm</location>
    </subcellularLocation>
</comment>
<comment type="similarity">
    <text evidence="1 5 8">Belongs to the pyrroline-5-carboxylate reductase family.</text>
</comment>
<dbReference type="AlphaFoldDB" id="A0AAE4AZD7"/>
<evidence type="ECO:0000256" key="5">
    <source>
        <dbReference type="HAMAP-Rule" id="MF_01925"/>
    </source>
</evidence>
<evidence type="ECO:0000256" key="4">
    <source>
        <dbReference type="ARBA" id="ARBA00058118"/>
    </source>
</evidence>
<evidence type="ECO:0000259" key="9">
    <source>
        <dbReference type="Pfam" id="PF03807"/>
    </source>
</evidence>
<dbReference type="InterPro" id="IPR036291">
    <property type="entry name" value="NAD(P)-bd_dom_sf"/>
</dbReference>
<evidence type="ECO:0000256" key="8">
    <source>
        <dbReference type="RuleBase" id="RU003903"/>
    </source>
</evidence>
<name>A0AAE4AZD7_9ACTN</name>
<comment type="pathway">
    <text evidence="5 8">Amino-acid biosynthesis; L-proline biosynthesis; L-proline from L-glutamate 5-semialdehyde: step 1/1.</text>
</comment>
<evidence type="ECO:0000256" key="2">
    <source>
        <dbReference type="ARBA" id="ARBA00022857"/>
    </source>
</evidence>
<keyword evidence="12" id="KW-1185">Reference proteome</keyword>
<feature type="domain" description="Pyrroline-5-carboxylate reductase catalytic N-terminal" evidence="9">
    <location>
        <begin position="5"/>
        <end position="98"/>
    </location>
</feature>
<keyword evidence="2 5" id="KW-0521">NADP</keyword>
<feature type="binding site" evidence="7">
    <location>
        <position position="56"/>
    </location>
    <ligand>
        <name>NADPH</name>
        <dbReference type="ChEBI" id="CHEBI:57783"/>
    </ligand>
</feature>
<dbReference type="Pfam" id="PF03807">
    <property type="entry name" value="F420_oxidored"/>
    <property type="match status" value="1"/>
</dbReference>
<evidence type="ECO:0000256" key="7">
    <source>
        <dbReference type="PIRSR" id="PIRSR000193-1"/>
    </source>
</evidence>
<dbReference type="SUPFAM" id="SSF51735">
    <property type="entry name" value="NAD(P)-binding Rossmann-fold domains"/>
    <property type="match status" value="1"/>
</dbReference>
<dbReference type="SUPFAM" id="SSF48179">
    <property type="entry name" value="6-phosphogluconate dehydrogenase C-terminal domain-like"/>
    <property type="match status" value="1"/>
</dbReference>
<evidence type="ECO:0000259" key="10">
    <source>
        <dbReference type="Pfam" id="PF14748"/>
    </source>
</evidence>
<dbReference type="InterPro" id="IPR028939">
    <property type="entry name" value="P5C_Rdtase_cat_N"/>
</dbReference>
<dbReference type="Pfam" id="PF14748">
    <property type="entry name" value="P5CR_dimer"/>
    <property type="match status" value="1"/>
</dbReference>
<accession>A0AAE4AZD7</accession>
<dbReference type="PANTHER" id="PTHR11645">
    <property type="entry name" value="PYRROLINE-5-CARBOXYLATE REDUCTASE"/>
    <property type="match status" value="1"/>
</dbReference>
<proteinExistence type="inferred from homology"/>
<dbReference type="RefSeq" id="WP_307238850.1">
    <property type="nucleotide sequence ID" value="NZ_JAUSUZ010000001.1"/>
</dbReference>
<dbReference type="Proteomes" id="UP001240236">
    <property type="component" value="Unassembled WGS sequence"/>
</dbReference>
<comment type="caution">
    <text evidence="11">The sequence shown here is derived from an EMBL/GenBank/DDBJ whole genome shotgun (WGS) entry which is preliminary data.</text>
</comment>
<organism evidence="11 12">
    <name type="scientific">Catenuloplanes indicus</name>
    <dbReference type="NCBI Taxonomy" id="137267"/>
    <lineage>
        <taxon>Bacteria</taxon>
        <taxon>Bacillati</taxon>
        <taxon>Actinomycetota</taxon>
        <taxon>Actinomycetes</taxon>
        <taxon>Micromonosporales</taxon>
        <taxon>Micromonosporaceae</taxon>
        <taxon>Catenuloplanes</taxon>
    </lineage>
</organism>
<dbReference type="InterPro" id="IPR029036">
    <property type="entry name" value="P5CR_dimer"/>
</dbReference>
<keyword evidence="5 8" id="KW-0641">Proline biosynthesis</keyword>
<evidence type="ECO:0000256" key="3">
    <source>
        <dbReference type="ARBA" id="ARBA00023002"/>
    </source>
</evidence>
<reference evidence="11 12" key="1">
    <citation type="submission" date="2023-07" db="EMBL/GenBank/DDBJ databases">
        <title>Sequencing the genomes of 1000 actinobacteria strains.</title>
        <authorList>
            <person name="Klenk H.-P."/>
        </authorList>
    </citation>
    <scope>NUCLEOTIDE SEQUENCE [LARGE SCALE GENOMIC DNA]</scope>
    <source>
        <strain evidence="11 12">DSM 44709</strain>
    </source>
</reference>
<dbReference type="EC" id="1.5.1.2" evidence="5 6"/>
<evidence type="ECO:0000313" key="11">
    <source>
        <dbReference type="EMBL" id="MDQ0365913.1"/>
    </source>
</evidence>
<evidence type="ECO:0000256" key="1">
    <source>
        <dbReference type="ARBA" id="ARBA00005525"/>
    </source>
</evidence>
<dbReference type="GO" id="GO:0055129">
    <property type="term" value="P:L-proline biosynthetic process"/>
    <property type="evidence" value="ECO:0007669"/>
    <property type="project" value="UniProtKB-UniRule"/>
</dbReference>
<dbReference type="GO" id="GO:0004735">
    <property type="term" value="F:pyrroline-5-carboxylate reductase activity"/>
    <property type="evidence" value="ECO:0007669"/>
    <property type="project" value="UniProtKB-UniRule"/>
</dbReference>
<dbReference type="PROSITE" id="PS00521">
    <property type="entry name" value="P5CR"/>
    <property type="match status" value="1"/>
</dbReference>
<evidence type="ECO:0000313" key="12">
    <source>
        <dbReference type="Proteomes" id="UP001240236"/>
    </source>
</evidence>
<dbReference type="PANTHER" id="PTHR11645:SF0">
    <property type="entry name" value="PYRROLINE-5-CARBOXYLATE REDUCTASE 3"/>
    <property type="match status" value="1"/>
</dbReference>
<protein>
    <recommendedName>
        <fullName evidence="5 6">Pyrroline-5-carboxylate reductase</fullName>
        <shortName evidence="5">P5C reductase</shortName>
        <shortName evidence="5">P5CR</shortName>
        <ecNumber evidence="5 6">1.5.1.2</ecNumber>
    </recommendedName>
    <alternativeName>
        <fullName evidence="5">PCA reductase</fullName>
    </alternativeName>
</protein>
<keyword evidence="3 5" id="KW-0560">Oxidoreductase</keyword>
<feature type="domain" description="Pyrroline-5-carboxylate reductase dimerisation" evidence="10">
    <location>
        <begin position="161"/>
        <end position="264"/>
    </location>
</feature>
<dbReference type="FunFam" id="1.10.3730.10:FF:000001">
    <property type="entry name" value="Pyrroline-5-carboxylate reductase"/>
    <property type="match status" value="1"/>
</dbReference>